<dbReference type="AlphaFoldDB" id="A0A150LPU6"/>
<dbReference type="STRING" id="301148.B4135_0683"/>
<keyword evidence="1" id="KW-1133">Transmembrane helix</keyword>
<sequence length="66" mass="7997">MEKVIFRSGKFAHNEEMYKSIKTILDVSIYAVFSIYLILRRYKRKSYFSNEQKIKKVYCFFAESPL</sequence>
<comment type="caution">
    <text evidence="2">The sequence shown here is derived from an EMBL/GenBank/DDBJ whole genome shotgun (WGS) entry which is preliminary data.</text>
</comment>
<protein>
    <submittedName>
        <fullName evidence="2">Uncharacterized protein</fullName>
    </submittedName>
</protein>
<reference evidence="2 3" key="1">
    <citation type="submission" date="2016-01" db="EMBL/GenBank/DDBJ databases">
        <title>Draft Genome Sequences of Seven Thermophilic Sporeformers Isolated from Foods.</title>
        <authorList>
            <person name="Berendsen E.M."/>
            <person name="Wells-Bennik M.H."/>
            <person name="Krawcyk A.O."/>
            <person name="De Jong A."/>
            <person name="Holsappel S."/>
            <person name="Eijlander R.T."/>
            <person name="Kuipers O.P."/>
        </authorList>
    </citation>
    <scope>NUCLEOTIDE SEQUENCE [LARGE SCALE GENOMIC DNA]</scope>
    <source>
        <strain evidence="2 3">B4135</strain>
    </source>
</reference>
<accession>A0A150LPU6</accession>
<keyword evidence="1" id="KW-0472">Membrane</keyword>
<dbReference type="EMBL" id="LQYT01000074">
    <property type="protein sequence ID" value="KYD14308.1"/>
    <property type="molecule type" value="Genomic_DNA"/>
</dbReference>
<gene>
    <name evidence="2" type="ORF">B4135_0683</name>
</gene>
<evidence type="ECO:0000256" key="1">
    <source>
        <dbReference type="SAM" id="Phobius"/>
    </source>
</evidence>
<evidence type="ECO:0000313" key="2">
    <source>
        <dbReference type="EMBL" id="KYD14308.1"/>
    </source>
</evidence>
<proteinExistence type="predicted"/>
<evidence type="ECO:0000313" key="3">
    <source>
        <dbReference type="Proteomes" id="UP000075683"/>
    </source>
</evidence>
<organism evidence="2 3">
    <name type="scientific">Caldibacillus debilis</name>
    <dbReference type="NCBI Taxonomy" id="301148"/>
    <lineage>
        <taxon>Bacteria</taxon>
        <taxon>Bacillati</taxon>
        <taxon>Bacillota</taxon>
        <taxon>Bacilli</taxon>
        <taxon>Bacillales</taxon>
        <taxon>Bacillaceae</taxon>
        <taxon>Caldibacillus</taxon>
    </lineage>
</organism>
<name>A0A150LPU6_9BACI</name>
<dbReference type="Proteomes" id="UP000075683">
    <property type="component" value="Unassembled WGS sequence"/>
</dbReference>
<keyword evidence="1" id="KW-0812">Transmembrane</keyword>
<feature type="transmembrane region" description="Helical" evidence="1">
    <location>
        <begin position="20"/>
        <end position="39"/>
    </location>
</feature>